<dbReference type="Gene3D" id="3.30.70.270">
    <property type="match status" value="1"/>
</dbReference>
<dbReference type="SMART" id="SM00267">
    <property type="entry name" value="GGDEF"/>
    <property type="match status" value="1"/>
</dbReference>
<comment type="cofactor">
    <cofactor evidence="1">
        <name>Mg(2+)</name>
        <dbReference type="ChEBI" id="CHEBI:18420"/>
    </cofactor>
</comment>
<dbReference type="InterPro" id="IPR001638">
    <property type="entry name" value="Solute-binding_3/MltF_N"/>
</dbReference>
<dbReference type="SUPFAM" id="SSF55073">
    <property type="entry name" value="Nucleotide cyclase"/>
    <property type="match status" value="1"/>
</dbReference>
<dbReference type="SMART" id="SM00062">
    <property type="entry name" value="PBPb"/>
    <property type="match status" value="1"/>
</dbReference>
<evidence type="ECO:0000256" key="4">
    <source>
        <dbReference type="ARBA" id="ARBA00034247"/>
    </source>
</evidence>
<keyword evidence="5" id="KW-0812">Transmembrane</keyword>
<dbReference type="PANTHER" id="PTHR45138:SF9">
    <property type="entry name" value="DIGUANYLATE CYCLASE DGCM-RELATED"/>
    <property type="match status" value="1"/>
</dbReference>
<dbReference type="Pfam" id="PF00497">
    <property type="entry name" value="SBP_bac_3"/>
    <property type="match status" value="1"/>
</dbReference>
<dbReference type="EMBL" id="FOUI01000001">
    <property type="protein sequence ID" value="SFM09673.1"/>
    <property type="molecule type" value="Genomic_DNA"/>
</dbReference>
<dbReference type="InterPro" id="IPR043128">
    <property type="entry name" value="Rev_trsase/Diguanyl_cyclase"/>
</dbReference>
<name>A0A1I4N335_9GAMM</name>
<dbReference type="InterPro" id="IPR029787">
    <property type="entry name" value="Nucleotide_cyclase"/>
</dbReference>
<dbReference type="InterPro" id="IPR000160">
    <property type="entry name" value="GGDEF_dom"/>
</dbReference>
<evidence type="ECO:0000256" key="5">
    <source>
        <dbReference type="SAM" id="Phobius"/>
    </source>
</evidence>
<evidence type="ECO:0000256" key="1">
    <source>
        <dbReference type="ARBA" id="ARBA00001946"/>
    </source>
</evidence>
<dbReference type="CDD" id="cd01949">
    <property type="entry name" value="GGDEF"/>
    <property type="match status" value="1"/>
</dbReference>
<dbReference type="GO" id="GO:0005886">
    <property type="term" value="C:plasma membrane"/>
    <property type="evidence" value="ECO:0007669"/>
    <property type="project" value="UniProtKB-SubCell"/>
</dbReference>
<dbReference type="NCBIfam" id="TIGR00254">
    <property type="entry name" value="GGDEF"/>
    <property type="match status" value="1"/>
</dbReference>
<evidence type="ECO:0000256" key="3">
    <source>
        <dbReference type="ARBA" id="ARBA00012528"/>
    </source>
</evidence>
<feature type="domain" description="GGDEF" evidence="6">
    <location>
        <begin position="342"/>
        <end position="474"/>
    </location>
</feature>
<dbReference type="InterPro" id="IPR050469">
    <property type="entry name" value="Diguanylate_Cyclase"/>
</dbReference>
<dbReference type="EC" id="2.7.7.65" evidence="3"/>
<protein>
    <recommendedName>
        <fullName evidence="3">diguanylate cyclase</fullName>
        <ecNumber evidence="3">2.7.7.65</ecNumber>
    </recommendedName>
</protein>
<dbReference type="GO" id="GO:1902201">
    <property type="term" value="P:negative regulation of bacterial-type flagellum-dependent cell motility"/>
    <property type="evidence" value="ECO:0007669"/>
    <property type="project" value="TreeGrafter"/>
</dbReference>
<sequence length="474" mass="53215">MLFQWRAVRQYLLPVSFLCLFGFCTPLYAAALALNESEQAYLRAHSQVSLCVDPDWWPFEQISRNGQHEGIAADLIALVAERTGLNIQLFPTVDWEASLAASQAGECMALSFLNSTPERERWLIFTEPLLEDPNVLITREDTPFISDVAQLQNVGIALPRGTAMAERFARDFPHIRIIGTASEQEALQLVVDRKADMSLRSLVVAAHTIRSEGWFNLKISGEVPGYHNQLRMGVLKSETTLRDILNKGVASITDTERMQIVARHTGMQVVAQKVTDWRLVSMLMALLLAVVITSLFWHLRLRRLNRRLAGMARTDALTGVGNRNALDEWFQHELLRARRFERPLSVIILDIDHFKAINDSQGHLVGDQVLRAMALLLQANLRETDKLFRWGGEEFLVICSETPREAALSLAQRLLEQVRSKHFEPGGRLTVSAGVACLQTQGGAPDGGQDLFQRADQALYRAKHAGRDRVESCC</sequence>
<comment type="catalytic activity">
    <reaction evidence="4">
        <text>2 GTP = 3',3'-c-di-GMP + 2 diphosphate</text>
        <dbReference type="Rhea" id="RHEA:24898"/>
        <dbReference type="ChEBI" id="CHEBI:33019"/>
        <dbReference type="ChEBI" id="CHEBI:37565"/>
        <dbReference type="ChEBI" id="CHEBI:58805"/>
        <dbReference type="EC" id="2.7.7.65"/>
    </reaction>
</comment>
<gene>
    <name evidence="7" type="ORF">SAMN05216217_10117</name>
</gene>
<dbReference type="AlphaFoldDB" id="A0A1I4N335"/>
<dbReference type="Proteomes" id="UP000243629">
    <property type="component" value="Unassembled WGS sequence"/>
</dbReference>
<accession>A0A1I4N335</accession>
<dbReference type="GO" id="GO:0052621">
    <property type="term" value="F:diguanylate cyclase activity"/>
    <property type="evidence" value="ECO:0007669"/>
    <property type="project" value="UniProtKB-EC"/>
</dbReference>
<dbReference type="PANTHER" id="PTHR45138">
    <property type="entry name" value="REGULATORY COMPONENTS OF SENSORY TRANSDUCTION SYSTEM"/>
    <property type="match status" value="1"/>
</dbReference>
<evidence type="ECO:0000313" key="7">
    <source>
        <dbReference type="EMBL" id="SFM09673.1"/>
    </source>
</evidence>
<evidence type="ECO:0000313" key="8">
    <source>
        <dbReference type="Proteomes" id="UP000243629"/>
    </source>
</evidence>
<dbReference type="Gene3D" id="3.40.190.10">
    <property type="entry name" value="Periplasmic binding protein-like II"/>
    <property type="match status" value="2"/>
</dbReference>
<keyword evidence="8" id="KW-1185">Reference proteome</keyword>
<evidence type="ECO:0000259" key="6">
    <source>
        <dbReference type="PROSITE" id="PS50887"/>
    </source>
</evidence>
<dbReference type="GO" id="GO:0043709">
    <property type="term" value="P:cell adhesion involved in single-species biofilm formation"/>
    <property type="evidence" value="ECO:0007669"/>
    <property type="project" value="TreeGrafter"/>
</dbReference>
<feature type="transmembrane region" description="Helical" evidence="5">
    <location>
        <begin position="277"/>
        <end position="297"/>
    </location>
</feature>
<comment type="subcellular location">
    <subcellularLocation>
        <location evidence="2">Cell inner membrane</location>
    </subcellularLocation>
</comment>
<dbReference type="Pfam" id="PF00990">
    <property type="entry name" value="GGDEF"/>
    <property type="match status" value="1"/>
</dbReference>
<dbReference type="PROSITE" id="PS50887">
    <property type="entry name" value="GGDEF"/>
    <property type="match status" value="1"/>
</dbReference>
<keyword evidence="5" id="KW-1133">Transmembrane helix</keyword>
<dbReference type="STRING" id="1720063.SAMN05216217_10117"/>
<keyword evidence="5" id="KW-0472">Membrane</keyword>
<dbReference type="CDD" id="cd13708">
    <property type="entry name" value="PBP2_BvgS_like_1"/>
    <property type="match status" value="1"/>
</dbReference>
<organism evidence="7 8">
    <name type="scientific">Halopseudomonas yangmingensis</name>
    <dbReference type="NCBI Taxonomy" id="1720063"/>
    <lineage>
        <taxon>Bacteria</taxon>
        <taxon>Pseudomonadati</taxon>
        <taxon>Pseudomonadota</taxon>
        <taxon>Gammaproteobacteria</taxon>
        <taxon>Pseudomonadales</taxon>
        <taxon>Pseudomonadaceae</taxon>
        <taxon>Halopseudomonas</taxon>
    </lineage>
</organism>
<evidence type="ECO:0000256" key="2">
    <source>
        <dbReference type="ARBA" id="ARBA00004533"/>
    </source>
</evidence>
<proteinExistence type="predicted"/>
<dbReference type="FunFam" id="3.30.70.270:FF:000001">
    <property type="entry name" value="Diguanylate cyclase domain protein"/>
    <property type="match status" value="1"/>
</dbReference>
<dbReference type="SUPFAM" id="SSF53850">
    <property type="entry name" value="Periplasmic binding protein-like II"/>
    <property type="match status" value="1"/>
</dbReference>
<reference evidence="8" key="1">
    <citation type="submission" date="2016-10" db="EMBL/GenBank/DDBJ databases">
        <authorList>
            <person name="Varghese N."/>
            <person name="Submissions S."/>
        </authorList>
    </citation>
    <scope>NUCLEOTIDE SEQUENCE [LARGE SCALE GENOMIC DNA]</scope>
    <source>
        <strain evidence="8">DSM 24213</strain>
    </source>
</reference>